<protein>
    <recommendedName>
        <fullName evidence="2">MHYT domain-containing protein</fullName>
    </recommendedName>
</protein>
<reference evidence="3 4" key="1">
    <citation type="submission" date="2019-04" db="EMBL/GenBank/DDBJ databases">
        <title>Friends and foes A comparative genomics study of 23 Aspergillus species from section Flavi.</title>
        <authorList>
            <consortium name="DOE Joint Genome Institute"/>
            <person name="Kjaerbolling I."/>
            <person name="Vesth T."/>
            <person name="Frisvad J.C."/>
            <person name="Nybo J.L."/>
            <person name="Theobald S."/>
            <person name="Kildgaard S."/>
            <person name="Isbrandt T."/>
            <person name="Kuo A."/>
            <person name="Sato A."/>
            <person name="Lyhne E.K."/>
            <person name="Kogle M.E."/>
            <person name="Wiebenga A."/>
            <person name="Kun R.S."/>
            <person name="Lubbers R.J."/>
            <person name="Makela M.R."/>
            <person name="Barry K."/>
            <person name="Chovatia M."/>
            <person name="Clum A."/>
            <person name="Daum C."/>
            <person name="Haridas S."/>
            <person name="He G."/>
            <person name="LaButti K."/>
            <person name="Lipzen A."/>
            <person name="Mondo S."/>
            <person name="Riley R."/>
            <person name="Salamov A."/>
            <person name="Simmons B.A."/>
            <person name="Magnuson J.K."/>
            <person name="Henrissat B."/>
            <person name="Mortensen U.H."/>
            <person name="Larsen T.O."/>
            <person name="Devries R.P."/>
            <person name="Grigoriev I.V."/>
            <person name="Machida M."/>
            <person name="Baker S.E."/>
            <person name="Andersen M.R."/>
        </authorList>
    </citation>
    <scope>NUCLEOTIDE SEQUENCE [LARGE SCALE GENOMIC DNA]</scope>
    <source>
        <strain evidence="3 4">CBS 151.66</strain>
    </source>
</reference>
<dbReference type="OrthoDB" id="264015at2759"/>
<dbReference type="AlphaFoldDB" id="A0A5N5XGK4"/>
<dbReference type="Proteomes" id="UP000326565">
    <property type="component" value="Unassembled WGS sequence"/>
</dbReference>
<evidence type="ECO:0000313" key="4">
    <source>
        <dbReference type="Proteomes" id="UP000326565"/>
    </source>
</evidence>
<dbReference type="PANTHER" id="PTHR35152:SF1">
    <property type="entry name" value="DOMAIN SIGNALLING PROTEIN, PUTATIVE (AFU_ORTHOLOGUE AFUA_5G11310)-RELATED"/>
    <property type="match status" value="1"/>
</dbReference>
<accession>A0A5N5XGK4</accession>
<keyword evidence="1" id="KW-0812">Transmembrane</keyword>
<gene>
    <name evidence="3" type="ORF">BDV29DRAFT_14338</name>
</gene>
<feature type="transmembrane region" description="Helical" evidence="1">
    <location>
        <begin position="121"/>
        <end position="142"/>
    </location>
</feature>
<keyword evidence="1" id="KW-0472">Membrane</keyword>
<dbReference type="InterPro" id="IPR005330">
    <property type="entry name" value="MHYT_dom"/>
</dbReference>
<keyword evidence="1" id="KW-1133">Transmembrane helix</keyword>
<organism evidence="3 4">
    <name type="scientific">Aspergillus leporis</name>
    <dbReference type="NCBI Taxonomy" id="41062"/>
    <lineage>
        <taxon>Eukaryota</taxon>
        <taxon>Fungi</taxon>
        <taxon>Dikarya</taxon>
        <taxon>Ascomycota</taxon>
        <taxon>Pezizomycotina</taxon>
        <taxon>Eurotiomycetes</taxon>
        <taxon>Eurotiomycetidae</taxon>
        <taxon>Eurotiales</taxon>
        <taxon>Aspergillaceae</taxon>
        <taxon>Aspergillus</taxon>
        <taxon>Aspergillus subgen. Circumdati</taxon>
    </lineage>
</organism>
<feature type="transmembrane region" description="Helical" evidence="1">
    <location>
        <begin position="17"/>
        <end position="40"/>
    </location>
</feature>
<feature type="transmembrane region" description="Helical" evidence="1">
    <location>
        <begin position="52"/>
        <end position="73"/>
    </location>
</feature>
<evidence type="ECO:0000256" key="1">
    <source>
        <dbReference type="SAM" id="Phobius"/>
    </source>
</evidence>
<sequence>MSNADAPVEVTPIGVSYLAGFIFLSYVVSMMGCTTTLELLHRRTARAGLYNWYLLLTSSIAMGGVGIWCMHFIGNRAIVLGAGQSDIQIVYSMTFTGVSFVLPVVVLLAAFYAIGTSEKAGYIRIMTGGLLTGSSVCGMHYIGQLGIANYQCSYKTANVVGSAIIAVFASTTALSIFFRWRATWTDSWWRRGACGCLLAAAVSGMHWTAAMGTSYRNHDQNVRKGGQLSRTQTVIICSVLACVACGVLSACAIVAGGSRRKLRAQAQQLVLSCAFFDPEGRIMVTPHALLPSRKIVDRYLGRTFNDDDLTRTHPAFLWAVRASRNWKVVTDVVPLMRGKIESDEAMMEQCVSKGVVSDQETELQPHFDDLFKRHFCVTAQDLADEVRQPLQDMGMLYDHVLATSTPSSRFSRAMGYDRIRAGKGQILFTVRQLKKQEASRMAAAGFRFTTIENVTTILSRRIHVPTTTLGTHLADMRDYAASHRIFEPGVHLISFIMRPTIHDHFEVLTAKGVGNPLPSSTLSTKRLQIQHLEMIAHMEGWTLSTCLNWLKSNNARAYKDVDEFREQLIHAITALSSSLSPDVNLASKFSARPLIAPCRINRISDGQNCILLPFCVVGSLDTQISNPDFTFTPLRLFRVQQQTNDGLGDIDGFAKELSQELLYSKIRPTSSTDSDVTDSMRSKLRFWNSRKQADSTLKPASQESLSEHTFTPEIMVRREVKVDVAKLAEPTFEPSLGRHASQTTVVAGDMASSTYVDELYNLCYSPGVRLRPDPAFHRMSTIRRD</sequence>
<keyword evidence="4" id="KW-1185">Reference proteome</keyword>
<name>A0A5N5XGK4_9EURO</name>
<evidence type="ECO:0000313" key="3">
    <source>
        <dbReference type="EMBL" id="KAB8078190.1"/>
    </source>
</evidence>
<dbReference type="EMBL" id="ML732160">
    <property type="protein sequence ID" value="KAB8078190.1"/>
    <property type="molecule type" value="Genomic_DNA"/>
</dbReference>
<feature type="domain" description="MHYT" evidence="2">
    <location>
        <begin position="17"/>
        <end position="216"/>
    </location>
</feature>
<dbReference type="PROSITE" id="PS50924">
    <property type="entry name" value="MHYT"/>
    <property type="match status" value="1"/>
</dbReference>
<proteinExistence type="predicted"/>
<feature type="transmembrane region" description="Helical" evidence="1">
    <location>
        <begin position="162"/>
        <end position="180"/>
    </location>
</feature>
<feature type="transmembrane region" description="Helical" evidence="1">
    <location>
        <begin position="93"/>
        <end position="114"/>
    </location>
</feature>
<dbReference type="PANTHER" id="PTHR35152">
    <property type="entry name" value="DOMAIN SIGNALLING PROTEIN, PUTATIVE (AFU_ORTHOLOGUE AFUA_5G11310)-RELATED"/>
    <property type="match status" value="1"/>
</dbReference>
<feature type="transmembrane region" description="Helical" evidence="1">
    <location>
        <begin position="233"/>
        <end position="255"/>
    </location>
</feature>
<dbReference type="Pfam" id="PF03707">
    <property type="entry name" value="MHYT"/>
    <property type="match status" value="2"/>
</dbReference>
<evidence type="ECO:0000259" key="2">
    <source>
        <dbReference type="PROSITE" id="PS50924"/>
    </source>
</evidence>